<dbReference type="EMBL" id="CP013118">
    <property type="protein sequence ID" value="ALO15344.1"/>
    <property type="molecule type" value="Genomic_DNA"/>
</dbReference>
<evidence type="ECO:0000256" key="2">
    <source>
        <dbReference type="SAM" id="SignalP"/>
    </source>
</evidence>
<dbReference type="SUPFAM" id="SSF82171">
    <property type="entry name" value="DPP6 N-terminal domain-like"/>
    <property type="match status" value="1"/>
</dbReference>
<dbReference type="InterPro" id="IPR001375">
    <property type="entry name" value="Peptidase_S9_cat"/>
</dbReference>
<dbReference type="PANTHER" id="PTHR11731:SF193">
    <property type="entry name" value="DIPEPTIDYL PEPTIDASE 9"/>
    <property type="match status" value="1"/>
</dbReference>
<feature type="signal peptide" evidence="2">
    <location>
        <begin position="1"/>
        <end position="22"/>
    </location>
</feature>
<proteinExistence type="predicted"/>
<dbReference type="PANTHER" id="PTHR11731">
    <property type="entry name" value="PROTEASE FAMILY S9B,C DIPEPTIDYL-PEPTIDASE IV-RELATED"/>
    <property type="match status" value="1"/>
</dbReference>
<dbReference type="OrthoDB" id="9812921at2"/>
<dbReference type="AlphaFoldDB" id="A0A0S2HZ67"/>
<dbReference type="GO" id="GO:0008239">
    <property type="term" value="F:dipeptidyl-peptidase activity"/>
    <property type="evidence" value="ECO:0007669"/>
    <property type="project" value="TreeGrafter"/>
</dbReference>
<dbReference type="GO" id="GO:0008236">
    <property type="term" value="F:serine-type peptidase activity"/>
    <property type="evidence" value="ECO:0007669"/>
    <property type="project" value="InterPro"/>
</dbReference>
<evidence type="ECO:0000259" key="3">
    <source>
        <dbReference type="Pfam" id="PF00326"/>
    </source>
</evidence>
<feature type="compositionally biased region" description="Basic and acidic residues" evidence="1">
    <location>
        <begin position="161"/>
        <end position="174"/>
    </location>
</feature>
<dbReference type="InterPro" id="IPR029058">
    <property type="entry name" value="AB_hydrolase_fold"/>
</dbReference>
<feature type="region of interest" description="Disordered" evidence="1">
    <location>
        <begin position="161"/>
        <end position="184"/>
    </location>
</feature>
<dbReference type="PATRIC" id="fig|1307839.3.peg.1803"/>
<dbReference type="SUPFAM" id="SSF53474">
    <property type="entry name" value="alpha/beta-Hydrolases"/>
    <property type="match status" value="1"/>
</dbReference>
<keyword evidence="5" id="KW-1185">Reference proteome</keyword>
<organism evidence="4 5">
    <name type="scientific">Salinivirga cyanobacteriivorans</name>
    <dbReference type="NCBI Taxonomy" id="1307839"/>
    <lineage>
        <taxon>Bacteria</taxon>
        <taxon>Pseudomonadati</taxon>
        <taxon>Bacteroidota</taxon>
        <taxon>Bacteroidia</taxon>
        <taxon>Bacteroidales</taxon>
        <taxon>Salinivirgaceae</taxon>
        <taxon>Salinivirga</taxon>
    </lineage>
</organism>
<dbReference type="Pfam" id="PF00326">
    <property type="entry name" value="Peptidase_S9"/>
    <property type="match status" value="1"/>
</dbReference>
<dbReference type="KEGG" id="blq:L21SP5_01702"/>
<dbReference type="Gene3D" id="3.40.50.1820">
    <property type="entry name" value="alpha/beta hydrolase"/>
    <property type="match status" value="1"/>
</dbReference>
<dbReference type="InterPro" id="IPR050278">
    <property type="entry name" value="Serine_Prot_S9B/DPPIV"/>
</dbReference>
<dbReference type="GO" id="GO:0006508">
    <property type="term" value="P:proteolysis"/>
    <property type="evidence" value="ECO:0007669"/>
    <property type="project" value="InterPro"/>
</dbReference>
<evidence type="ECO:0000313" key="5">
    <source>
        <dbReference type="Proteomes" id="UP000064893"/>
    </source>
</evidence>
<protein>
    <submittedName>
        <fullName evidence="4">Prolyl oligopeptidase family protein</fullName>
    </submittedName>
</protein>
<dbReference type="Proteomes" id="UP000064893">
    <property type="component" value="Chromosome"/>
</dbReference>
<keyword evidence="2" id="KW-0732">Signal</keyword>
<reference evidence="4 5" key="1">
    <citation type="submission" date="2015-11" db="EMBL/GenBank/DDBJ databases">
        <title>Description and complete genome sequence of a novel strain predominating in hypersaline microbial mats and representing a new family of the Bacteriodetes phylum.</title>
        <authorList>
            <person name="Spring S."/>
            <person name="Bunk B."/>
            <person name="Sproer C."/>
            <person name="Klenk H.-P."/>
        </authorList>
    </citation>
    <scope>NUCLEOTIDE SEQUENCE [LARGE SCALE GENOMIC DNA]</scope>
    <source>
        <strain evidence="4 5">L21-Spi-D4</strain>
    </source>
</reference>
<gene>
    <name evidence="4" type="ORF">L21SP5_01702</name>
</gene>
<dbReference type="STRING" id="1307839.L21SP5_01702"/>
<sequence precursor="true">MYFKYFAFTIVLFAIASFSLSAQEKKSLQVDDFDHWNHLSNEKISPNGMFVAYEINPYKGDGVLKIRGASSGEKTTFQRGGNPKFAPNSAFLAFSIKPQHDSVRKMKLDGVKKDKLPKDSLGIYLTESEKLKKYARVRSFKIPEDDGDWIAWQNEKPLKDKTKKDSTVADSAREKAKKKKQKADKNAPDAYELVVYNPVEDITHRFKNVTEYAFSDNGRLLTFIKQQNDTVLRSAVVTFDTRKQHVDTVFVADGLAKKVEPGIDEQHVAFIHSADTIKARVYSLHYWNGKETIGLVDTLSTEIPEGWTVSEHGRIYFSDNDERLFFGIADAPEPEPKDTLLDEEKVNLDLWSWTDGKLQPEQLKEKKREENRNYLTVYHISEEKLVQLEDEKLQNVRLTLDGNGDVAYGADYEPYEKRGSWEMPYYKDVYVVDVITGQKIKVLEEIQSATSVSFSGKYINYYNNNDSAWHVYDIQDKKDRNLTGNLDVPFYRVTHDYPNEPSPYYYAGWTKDDDWFLVYDEFDIWQIDPSGRKDPVCLTNEYGRKNNIRFRYRQLDRDAKYIDPKSDLWLTAFDQKTKASGYYITSLGGGENPEKLIMDDYRFYAPRKAKNADKLIWQKASFRDYPDVWYSDMKISEPVKISNTNPQQNKYKWGSVELVKWITSEGTEEEGLLYKPENFDPNKKYPMMVYFYRLYSDRLHAHWTPKPSRSIINTTFYTSNDYIVFIPNIRYKVGYPGESAYNYVSSGTVALLNKYDFIDKDHIGIQGQSWGGYEAAYIITKTDMFAAASAGAPVSNMTSAYGGIRWGSGMSRMFQYEETQSRIGGTLWEKPLHYIENSPVFYAPKVHTPLLMRHNDGDGAVPWYQGIEYFVALRRLNKPVWLLNYNDGAHNERGKTPNRKDLSIRMKQFFDHYLKEEAAPKWMREGIPAVKKGKTMGYELE</sequence>
<accession>A0A0S2HZ67</accession>
<name>A0A0S2HZ67_9BACT</name>
<feature type="chain" id="PRO_5006599292" evidence="2">
    <location>
        <begin position="23"/>
        <end position="941"/>
    </location>
</feature>
<evidence type="ECO:0000313" key="4">
    <source>
        <dbReference type="EMBL" id="ALO15344.1"/>
    </source>
</evidence>
<feature type="domain" description="Peptidase S9 prolyl oligopeptidase catalytic" evidence="3">
    <location>
        <begin position="746"/>
        <end position="916"/>
    </location>
</feature>
<dbReference type="RefSeq" id="WP_057952810.1">
    <property type="nucleotide sequence ID" value="NZ_CP013118.1"/>
</dbReference>
<evidence type="ECO:0000256" key="1">
    <source>
        <dbReference type="SAM" id="MobiDB-lite"/>
    </source>
</evidence>